<sequence>MPAQMLDVFGMSSITTTATGGVDNNGGYTFVLGSDAVTLLPGSTSYVILVIDDTDGYFADDQGMAQRLDGDQILSGAIYAGGSDIEAEQSVTLRCPGGGDNDTLQFISAARRA</sequence>
<dbReference type="Proteomes" id="UP000198994">
    <property type="component" value="Unassembled WGS sequence"/>
</dbReference>
<dbReference type="AlphaFoldDB" id="A0A1G7BAV1"/>
<protein>
    <submittedName>
        <fullName evidence="1">Uncharacterized protein</fullName>
    </submittedName>
</protein>
<proteinExistence type="predicted"/>
<dbReference type="EMBL" id="FNAV01000002">
    <property type="protein sequence ID" value="SDE24141.1"/>
    <property type="molecule type" value="Genomic_DNA"/>
</dbReference>
<dbReference type="STRING" id="282683.SAMN04488105_10257"/>
<gene>
    <name evidence="1" type="ORF">SAMN04488105_10257</name>
</gene>
<organism evidence="1 2">
    <name type="scientific">Salipiger thiooxidans</name>
    <dbReference type="NCBI Taxonomy" id="282683"/>
    <lineage>
        <taxon>Bacteria</taxon>
        <taxon>Pseudomonadati</taxon>
        <taxon>Pseudomonadota</taxon>
        <taxon>Alphaproteobacteria</taxon>
        <taxon>Rhodobacterales</taxon>
        <taxon>Roseobacteraceae</taxon>
        <taxon>Salipiger</taxon>
    </lineage>
</organism>
<dbReference type="OrthoDB" id="6305173at2"/>
<keyword evidence="2" id="KW-1185">Reference proteome</keyword>
<accession>A0A1G7BAV1</accession>
<evidence type="ECO:0000313" key="1">
    <source>
        <dbReference type="EMBL" id="SDE24141.1"/>
    </source>
</evidence>
<reference evidence="2" key="1">
    <citation type="submission" date="2016-10" db="EMBL/GenBank/DDBJ databases">
        <authorList>
            <person name="Varghese N."/>
            <person name="Submissions S."/>
        </authorList>
    </citation>
    <scope>NUCLEOTIDE SEQUENCE [LARGE SCALE GENOMIC DNA]</scope>
    <source>
        <strain evidence="2">DSM 10146</strain>
    </source>
</reference>
<name>A0A1G7BAV1_9RHOB</name>
<dbReference type="RefSeq" id="WP_089955011.1">
    <property type="nucleotide sequence ID" value="NZ_FNAV01000002.1"/>
</dbReference>
<evidence type="ECO:0000313" key="2">
    <source>
        <dbReference type="Proteomes" id="UP000198994"/>
    </source>
</evidence>